<feature type="region of interest" description="Disordered" evidence="1">
    <location>
        <begin position="439"/>
        <end position="484"/>
    </location>
</feature>
<dbReference type="EMBL" id="JAFIMR010000029">
    <property type="protein sequence ID" value="KAI1861483.1"/>
    <property type="molecule type" value="Genomic_DNA"/>
</dbReference>
<feature type="transmembrane region" description="Helical" evidence="2">
    <location>
        <begin position="343"/>
        <end position="362"/>
    </location>
</feature>
<evidence type="ECO:0000256" key="1">
    <source>
        <dbReference type="SAM" id="MobiDB-lite"/>
    </source>
</evidence>
<feature type="compositionally biased region" description="Low complexity" evidence="1">
    <location>
        <begin position="535"/>
        <end position="546"/>
    </location>
</feature>
<comment type="caution">
    <text evidence="3">The sequence shown here is derived from an EMBL/GenBank/DDBJ whole genome shotgun (WGS) entry which is preliminary data.</text>
</comment>
<feature type="transmembrane region" description="Helical" evidence="2">
    <location>
        <begin position="303"/>
        <end position="323"/>
    </location>
</feature>
<feature type="compositionally biased region" description="Polar residues" evidence="1">
    <location>
        <begin position="547"/>
        <end position="560"/>
    </location>
</feature>
<proteinExistence type="predicted"/>
<dbReference type="Pfam" id="PF10361">
    <property type="entry name" value="DUF2434"/>
    <property type="match status" value="1"/>
</dbReference>
<feature type="region of interest" description="Disordered" evidence="1">
    <location>
        <begin position="498"/>
        <end position="560"/>
    </location>
</feature>
<dbReference type="AlphaFoldDB" id="A0A9P9WFU1"/>
<evidence type="ECO:0000313" key="4">
    <source>
        <dbReference type="Proteomes" id="UP000829685"/>
    </source>
</evidence>
<sequence>MTIFDAHDLIVRDLAANGDNATDYVIGNVHFNLTTLNHWNYTIFGNGTISNGSWCFLTFEPYVPQLLYPNGTFINGTWCYTPVKHIGVRGGVGVAFACLFGLSLVPTLINLAKHGKLYLPAEKRFYPIGRRWQWYWAILVAVAAMIGLFTGIDVDRYYIASLPIVLNSFFWFLLQMGAMALVWESVRHWGSWMERQYIDPNPFVLQQTDRRGMFELWLPIVFYMWLWLNFFLIVPRNWGNLELQRDPDQSAMFAEPTATDSRFKAATFCLLACWLTTLVSLWHSIRHYEERSRGLFNRVIGGLGYMPFRFVLMLPIALGLVAYQGLAAWDFSVSPLKQDTNFVAMYVGGYVPALLLIIILNVSGFMRPNEDKALIQQRRERGAAIDAEMGIARKPAWWRRVNGDRGASNMRDLIMRNVREVGGRNTNDQNVDAVVDRRAREADTTASPAPIEMNEMRRANSGTSSIRTARAPPPYTPYTGKSEARRTEVAMQAAAGFLFPNAAPPPSFSESVTTDEPRGRTSSQARASNVRPGTSERSNSTQSSQSLNGQPQQVRSMLDI</sequence>
<organism evidence="3 4">
    <name type="scientific">Neoarthrinium moseri</name>
    <dbReference type="NCBI Taxonomy" id="1658444"/>
    <lineage>
        <taxon>Eukaryota</taxon>
        <taxon>Fungi</taxon>
        <taxon>Dikarya</taxon>
        <taxon>Ascomycota</taxon>
        <taxon>Pezizomycotina</taxon>
        <taxon>Sordariomycetes</taxon>
        <taxon>Xylariomycetidae</taxon>
        <taxon>Amphisphaeriales</taxon>
        <taxon>Apiosporaceae</taxon>
        <taxon>Neoarthrinium</taxon>
    </lineage>
</organism>
<evidence type="ECO:0000313" key="3">
    <source>
        <dbReference type="EMBL" id="KAI1861483.1"/>
    </source>
</evidence>
<accession>A0A9P9WFU1</accession>
<feature type="transmembrane region" description="Helical" evidence="2">
    <location>
        <begin position="133"/>
        <end position="152"/>
    </location>
</feature>
<keyword evidence="2" id="KW-0472">Membrane</keyword>
<feature type="transmembrane region" description="Helical" evidence="2">
    <location>
        <begin position="158"/>
        <end position="183"/>
    </location>
</feature>
<dbReference type="Proteomes" id="UP000829685">
    <property type="component" value="Unassembled WGS sequence"/>
</dbReference>
<protein>
    <submittedName>
        <fullName evidence="3">Uncharacterized protein</fullName>
    </submittedName>
</protein>
<feature type="transmembrane region" description="Helical" evidence="2">
    <location>
        <begin position="92"/>
        <end position="112"/>
    </location>
</feature>
<gene>
    <name evidence="3" type="ORF">JX265_009450</name>
</gene>
<keyword evidence="4" id="KW-1185">Reference proteome</keyword>
<name>A0A9P9WFU1_9PEZI</name>
<keyword evidence="2" id="KW-0812">Transmembrane</keyword>
<feature type="transmembrane region" description="Helical" evidence="2">
    <location>
        <begin position="216"/>
        <end position="234"/>
    </location>
</feature>
<dbReference type="InterPro" id="IPR018830">
    <property type="entry name" value="DUF2434"/>
</dbReference>
<feature type="compositionally biased region" description="Polar residues" evidence="1">
    <location>
        <begin position="508"/>
        <end position="527"/>
    </location>
</feature>
<reference evidence="3" key="1">
    <citation type="submission" date="2021-03" db="EMBL/GenBank/DDBJ databases">
        <title>Revisited historic fungal species revealed as producer of novel bioactive compounds through whole genome sequencing and comparative genomics.</title>
        <authorList>
            <person name="Vignolle G.A."/>
            <person name="Hochenegger N."/>
            <person name="Mach R.L."/>
            <person name="Mach-Aigner A.R."/>
            <person name="Javad Rahimi M."/>
            <person name="Salim K.A."/>
            <person name="Chan C.M."/>
            <person name="Lim L.B.L."/>
            <person name="Cai F."/>
            <person name="Druzhinina I.S."/>
            <person name="U'Ren J.M."/>
            <person name="Derntl C."/>
        </authorList>
    </citation>
    <scope>NUCLEOTIDE SEQUENCE</scope>
    <source>
        <strain evidence="3">TUCIM 5799</strain>
    </source>
</reference>
<evidence type="ECO:0000256" key="2">
    <source>
        <dbReference type="SAM" id="Phobius"/>
    </source>
</evidence>
<feature type="transmembrane region" description="Helical" evidence="2">
    <location>
        <begin position="263"/>
        <end position="282"/>
    </location>
</feature>
<keyword evidence="2" id="KW-1133">Transmembrane helix</keyword>